<dbReference type="KEGG" id="scu:SCE1572_23665"/>
<organism evidence="2 3">
    <name type="scientific">Sorangium cellulosum So0157-2</name>
    <dbReference type="NCBI Taxonomy" id="1254432"/>
    <lineage>
        <taxon>Bacteria</taxon>
        <taxon>Pseudomonadati</taxon>
        <taxon>Myxococcota</taxon>
        <taxon>Polyangia</taxon>
        <taxon>Polyangiales</taxon>
        <taxon>Polyangiaceae</taxon>
        <taxon>Sorangium</taxon>
    </lineage>
</organism>
<protein>
    <submittedName>
        <fullName evidence="2">Uncharacterized protein</fullName>
    </submittedName>
</protein>
<dbReference type="HOGENOM" id="CLU_2587907_0_0_7"/>
<name>S4XZ65_SORCE</name>
<reference evidence="2 3" key="1">
    <citation type="journal article" date="2013" name="Sci. Rep.">
        <title>Extraordinary expansion of a Sorangium cellulosum genome from an alkaline milieu.</title>
        <authorList>
            <person name="Han K."/>
            <person name="Li Z.F."/>
            <person name="Peng R."/>
            <person name="Zhu L.P."/>
            <person name="Zhou T."/>
            <person name="Wang L.G."/>
            <person name="Li S.G."/>
            <person name="Zhang X.B."/>
            <person name="Hu W."/>
            <person name="Wu Z.H."/>
            <person name="Qin N."/>
            <person name="Li Y.Z."/>
        </authorList>
    </citation>
    <scope>NUCLEOTIDE SEQUENCE [LARGE SCALE GENOMIC DNA]</scope>
    <source>
        <strain evidence="2 3">So0157-2</strain>
    </source>
</reference>
<feature type="compositionally biased region" description="Basic and acidic residues" evidence="1">
    <location>
        <begin position="36"/>
        <end position="45"/>
    </location>
</feature>
<accession>S4XZ65</accession>
<dbReference type="AlphaFoldDB" id="S4XZ65"/>
<gene>
    <name evidence="2" type="ORF">SCE1572_23665</name>
</gene>
<evidence type="ECO:0000256" key="1">
    <source>
        <dbReference type="SAM" id="MobiDB-lite"/>
    </source>
</evidence>
<feature type="compositionally biased region" description="Low complexity" evidence="1">
    <location>
        <begin position="23"/>
        <end position="32"/>
    </location>
</feature>
<dbReference type="Proteomes" id="UP000014803">
    <property type="component" value="Chromosome"/>
</dbReference>
<evidence type="ECO:0000313" key="3">
    <source>
        <dbReference type="Proteomes" id="UP000014803"/>
    </source>
</evidence>
<feature type="region of interest" description="Disordered" evidence="1">
    <location>
        <begin position="23"/>
        <end position="68"/>
    </location>
</feature>
<evidence type="ECO:0000313" key="2">
    <source>
        <dbReference type="EMBL" id="AGP37215.1"/>
    </source>
</evidence>
<dbReference type="EMBL" id="CP003969">
    <property type="protein sequence ID" value="AGP37215.1"/>
    <property type="molecule type" value="Genomic_DNA"/>
</dbReference>
<proteinExistence type="predicted"/>
<sequence>MGAIALCGRFTAARGRRLRAAARGALRAGSPRRSAKRAEGVERPARRAPPLGGAAKRRETPDRAQAGGAAGLICSVADGL</sequence>